<evidence type="ECO:0000313" key="5">
    <source>
        <dbReference type="EMBL" id="MBE9396038.1"/>
    </source>
</evidence>
<dbReference type="InterPro" id="IPR038180">
    <property type="entry name" value="FlgT_N_sf"/>
</dbReference>
<dbReference type="Gene3D" id="3.30.1660.40">
    <property type="entry name" value="FlgT, N-terminal domain"/>
    <property type="match status" value="1"/>
</dbReference>
<keyword evidence="1" id="KW-0732">Signal</keyword>
<proteinExistence type="predicted"/>
<accession>A0A8J7FF30</accession>
<gene>
    <name evidence="5" type="ORF">IOQ59_02050</name>
</gene>
<dbReference type="InterPro" id="IPR032386">
    <property type="entry name" value="FlgT_M"/>
</dbReference>
<dbReference type="Proteomes" id="UP000640333">
    <property type="component" value="Unassembled WGS sequence"/>
</dbReference>
<dbReference type="Gene3D" id="3.40.50.10610">
    <property type="entry name" value="ABC-type transport auxiliary lipoprotein component"/>
    <property type="match status" value="1"/>
</dbReference>
<name>A0A8J7FF30_9GAMM</name>
<evidence type="ECO:0000259" key="2">
    <source>
        <dbReference type="Pfam" id="PF16538"/>
    </source>
</evidence>
<dbReference type="InterPro" id="IPR032388">
    <property type="entry name" value="FlgT_C"/>
</dbReference>
<keyword evidence="5" id="KW-0282">Flagellum</keyword>
<dbReference type="RefSeq" id="WP_193951582.1">
    <property type="nucleotide sequence ID" value="NZ_JADEYS010000001.1"/>
</dbReference>
<sequence length="404" mass="44760">MFNALHKFILLIALLAPHFYAQALTVEAEGQAVIQDNNLNAARKAAIGVATQQASMQAAVYVSSSQQVRDGILEIDNMQITTLGQVENVRVIDEQVSGSILTVRISADVFTDTGCKNGSGDRFLKSIAIAAFPLEHPSQGNVGGLGDTAWELPNLIASQLAARGNLQPFKATHLNIFPTLQTAASRQLDDGALTSVAANVNNLDTQFIVSGVIRDMAMVDPRTHSEDNYFVDLYNRLDYRSRRHLRNFQLDLFIHDGFSGALLLERRYQTQGVWSLSQELKAGFNSQAFAHQEYGQAVIKLIDQMVGELESNLRCRPFSARITRIENNQIWFHAGESTGIKPGDKFNVLHRSTFFDVQMRPTHQLSNTNRTLVVDEVHPNFVQGHLVNIAQHQNILPGDIVVSD</sequence>
<organism evidence="5 6">
    <name type="scientific">Pontibacterium sinense</name>
    <dbReference type="NCBI Taxonomy" id="2781979"/>
    <lineage>
        <taxon>Bacteria</taxon>
        <taxon>Pseudomonadati</taxon>
        <taxon>Pseudomonadota</taxon>
        <taxon>Gammaproteobacteria</taxon>
        <taxon>Oceanospirillales</taxon>
        <taxon>Oceanospirillaceae</taxon>
        <taxon>Pontibacterium</taxon>
    </lineage>
</organism>
<dbReference type="Pfam" id="PF16539">
    <property type="entry name" value="FlgT_M"/>
    <property type="match status" value="1"/>
</dbReference>
<keyword evidence="5" id="KW-0969">Cilium</keyword>
<dbReference type="Pfam" id="PF16538">
    <property type="entry name" value="FlgT_C"/>
    <property type="match status" value="1"/>
</dbReference>
<keyword evidence="6" id="KW-1185">Reference proteome</keyword>
<dbReference type="Pfam" id="PF16548">
    <property type="entry name" value="FlgT_N"/>
    <property type="match status" value="1"/>
</dbReference>
<keyword evidence="5" id="KW-0966">Cell projection</keyword>
<dbReference type="EMBL" id="JADEYS010000001">
    <property type="protein sequence ID" value="MBE9396038.1"/>
    <property type="molecule type" value="Genomic_DNA"/>
</dbReference>
<comment type="caution">
    <text evidence="5">The sequence shown here is derived from an EMBL/GenBank/DDBJ whole genome shotgun (WGS) entry which is preliminary data.</text>
</comment>
<evidence type="ECO:0000259" key="3">
    <source>
        <dbReference type="Pfam" id="PF16539"/>
    </source>
</evidence>
<dbReference type="InterPro" id="IPR038165">
    <property type="entry name" value="FlgT_C_sf"/>
</dbReference>
<reference evidence="5" key="1">
    <citation type="submission" date="2020-10" db="EMBL/GenBank/DDBJ databases">
        <title>Bacterium isolated from coastal waters sediment.</title>
        <authorList>
            <person name="Chen R.-J."/>
            <person name="Lu D.-C."/>
            <person name="Zhu K.-L."/>
            <person name="Du Z.-J."/>
        </authorList>
    </citation>
    <scope>NUCLEOTIDE SEQUENCE</scope>
    <source>
        <strain evidence="5">N1Y112</strain>
    </source>
</reference>
<evidence type="ECO:0000313" key="6">
    <source>
        <dbReference type="Proteomes" id="UP000640333"/>
    </source>
</evidence>
<dbReference type="InterPro" id="IPR032370">
    <property type="entry name" value="FlgT_N"/>
</dbReference>
<feature type="domain" description="Flagellar assembly protein T middle" evidence="3">
    <location>
        <begin position="118"/>
        <end position="279"/>
    </location>
</feature>
<feature type="signal peptide" evidence="1">
    <location>
        <begin position="1"/>
        <end position="23"/>
    </location>
</feature>
<feature type="chain" id="PRO_5035160174" evidence="1">
    <location>
        <begin position="24"/>
        <end position="404"/>
    </location>
</feature>
<feature type="domain" description="Flagellar assembly protein T C-terminal" evidence="2">
    <location>
        <begin position="327"/>
        <end position="402"/>
    </location>
</feature>
<evidence type="ECO:0000259" key="4">
    <source>
        <dbReference type="Pfam" id="PF16548"/>
    </source>
</evidence>
<feature type="domain" description="Flagellar assembly protein T N-terminal" evidence="4">
    <location>
        <begin position="25"/>
        <end position="110"/>
    </location>
</feature>
<dbReference type="AlphaFoldDB" id="A0A8J7FF30"/>
<evidence type="ECO:0000256" key="1">
    <source>
        <dbReference type="SAM" id="SignalP"/>
    </source>
</evidence>
<dbReference type="Gene3D" id="2.40.10.410">
    <property type="entry name" value="FlgT, C-terminal domain"/>
    <property type="match status" value="1"/>
</dbReference>
<protein>
    <submittedName>
        <fullName evidence="5">Flagellar assembly protein T N-terminal domain-containing protein</fullName>
    </submittedName>
</protein>